<reference evidence="3" key="2">
    <citation type="submission" date="2012-08" db="EMBL/GenBank/DDBJ databases">
        <title>Whole-genome sequence of Nocardiopsis alba strain ATCC BAA-2165 associated with honeybees.</title>
        <authorList>
            <person name="Qiao J."/>
            <person name="Chen L."/>
            <person name="Li Y."/>
            <person name="Wang J."/>
            <person name="Zhang W."/>
            <person name="Chen S."/>
        </authorList>
    </citation>
    <scope>NUCLEOTIDE SEQUENCE [LARGE SCALE GENOMIC DNA]</scope>
    <source>
        <strain evidence="3">ATCC BAA-2165 / BE74</strain>
    </source>
</reference>
<feature type="compositionally biased region" description="Basic residues" evidence="1">
    <location>
        <begin position="1"/>
        <end position="12"/>
    </location>
</feature>
<evidence type="ECO:0000313" key="3">
    <source>
        <dbReference type="Proteomes" id="UP000003779"/>
    </source>
</evidence>
<dbReference type="Proteomes" id="UP000003779">
    <property type="component" value="Chromosome"/>
</dbReference>
<reference evidence="2 3" key="1">
    <citation type="journal article" date="2012" name="J. Bacteriol.">
        <title>Whole-Genome Sequence of Nocardiopsis alba Strain ATCC BAA-2165, Associated with Honeybees.</title>
        <authorList>
            <person name="Qiao J."/>
            <person name="Chen L."/>
            <person name="Li Y."/>
            <person name="Wang J."/>
            <person name="Zhang W."/>
            <person name="Chen S."/>
        </authorList>
    </citation>
    <scope>NUCLEOTIDE SEQUENCE [LARGE SCALE GENOMIC DNA]</scope>
    <source>
        <strain evidence="3">ATCC BAA-2165 / BE74</strain>
    </source>
</reference>
<sequence length="97" mass="10609">MRATRSRWRRRSGCAAPIPIGGLRGSRGSCPHDSSRPLSRLKHKTHPAGRNGHGGGGDPGFHRRVLRPFPPTDGYRRSAVNTAEQGRCVPETPFSSR</sequence>
<name>J7LHT5_NOCAA</name>
<feature type="region of interest" description="Disordered" evidence="1">
    <location>
        <begin position="1"/>
        <end position="97"/>
    </location>
</feature>
<dbReference type="HOGENOM" id="CLU_2343861_0_0_11"/>
<proteinExistence type="predicted"/>
<organism evidence="2 3">
    <name type="scientific">Nocardiopsis alba (strain ATCC BAA-2165 / BE74)</name>
    <dbReference type="NCBI Taxonomy" id="1205910"/>
    <lineage>
        <taxon>Bacteria</taxon>
        <taxon>Bacillati</taxon>
        <taxon>Actinomycetota</taxon>
        <taxon>Actinomycetes</taxon>
        <taxon>Streptosporangiales</taxon>
        <taxon>Nocardiopsidaceae</taxon>
        <taxon>Nocardiopsis</taxon>
    </lineage>
</organism>
<evidence type="ECO:0000313" key="2">
    <source>
        <dbReference type="EMBL" id="AFR10499.1"/>
    </source>
</evidence>
<dbReference type="AlphaFoldDB" id="J7LHT5"/>
<dbReference type="PATRIC" id="fig|1205910.3.peg.373"/>
<accession>J7LHT5</accession>
<dbReference type="EMBL" id="CP003788">
    <property type="protein sequence ID" value="AFR10499.1"/>
    <property type="molecule type" value="Genomic_DNA"/>
</dbReference>
<dbReference type="STRING" id="1205910.B005_0397"/>
<evidence type="ECO:0000256" key="1">
    <source>
        <dbReference type="SAM" id="MobiDB-lite"/>
    </source>
</evidence>
<dbReference type="KEGG" id="nal:B005_0397"/>
<protein>
    <submittedName>
        <fullName evidence="2">Uncharacterized protein</fullName>
    </submittedName>
</protein>
<gene>
    <name evidence="2" type="ordered locus">B005_0397</name>
</gene>